<dbReference type="Pfam" id="PF10253">
    <property type="entry name" value="PRCC"/>
    <property type="match status" value="1"/>
</dbReference>
<feature type="compositionally biased region" description="Basic and acidic residues" evidence="1">
    <location>
        <begin position="105"/>
        <end position="117"/>
    </location>
</feature>
<comment type="caution">
    <text evidence="2">The sequence shown here is derived from an EMBL/GenBank/DDBJ whole genome shotgun (WGS) entry which is preliminary data.</text>
</comment>
<feature type="compositionally biased region" description="Polar residues" evidence="1">
    <location>
        <begin position="119"/>
        <end position="129"/>
    </location>
</feature>
<gene>
    <name evidence="2" type="ORF">DAKH74_015130</name>
</gene>
<sequence>MFSAGFDSRKTGLKEPLFRALSTGRTGYVVPDRLPAPETTGKKVMKKATEANKSHNKTEKDTHKLAKEIELLAKRSKQAQKPQVISQVYDQKNQLSSLIKNAAKNKEALEKRNERVQKSKQLSRSKYGW</sequence>
<protein>
    <submittedName>
        <fullName evidence="2">Uncharacterized protein</fullName>
    </submittedName>
</protein>
<evidence type="ECO:0000313" key="2">
    <source>
        <dbReference type="EMBL" id="GMM54897.1"/>
    </source>
</evidence>
<evidence type="ECO:0000313" key="3">
    <source>
        <dbReference type="Proteomes" id="UP001377567"/>
    </source>
</evidence>
<reference evidence="2 3" key="1">
    <citation type="journal article" date="2023" name="Elife">
        <title>Identification of key yeast species and microbe-microbe interactions impacting larval growth of Drosophila in the wild.</title>
        <authorList>
            <person name="Mure A."/>
            <person name="Sugiura Y."/>
            <person name="Maeda R."/>
            <person name="Honda K."/>
            <person name="Sakurai N."/>
            <person name="Takahashi Y."/>
            <person name="Watada M."/>
            <person name="Katoh T."/>
            <person name="Gotoh A."/>
            <person name="Gotoh Y."/>
            <person name="Taniguchi I."/>
            <person name="Nakamura K."/>
            <person name="Hayashi T."/>
            <person name="Katayama T."/>
            <person name="Uemura T."/>
            <person name="Hattori Y."/>
        </authorList>
    </citation>
    <scope>NUCLEOTIDE SEQUENCE [LARGE SCALE GENOMIC DNA]</scope>
    <source>
        <strain evidence="2 3">KH-74</strain>
    </source>
</reference>
<keyword evidence="3" id="KW-1185">Reference proteome</keyword>
<accession>A0AAV5RUV4</accession>
<dbReference type="InterPro" id="IPR018800">
    <property type="entry name" value="PRCC"/>
</dbReference>
<evidence type="ECO:0000256" key="1">
    <source>
        <dbReference type="SAM" id="MobiDB-lite"/>
    </source>
</evidence>
<dbReference type="AlphaFoldDB" id="A0AAV5RUV4"/>
<proteinExistence type="predicted"/>
<feature type="region of interest" description="Disordered" evidence="1">
    <location>
        <begin position="105"/>
        <end position="129"/>
    </location>
</feature>
<dbReference type="EMBL" id="BTGD01000003">
    <property type="protein sequence ID" value="GMM54897.1"/>
    <property type="molecule type" value="Genomic_DNA"/>
</dbReference>
<organism evidence="2 3">
    <name type="scientific">Maudiozyma humilis</name>
    <name type="common">Sour dough yeast</name>
    <name type="synonym">Kazachstania humilis</name>
    <dbReference type="NCBI Taxonomy" id="51915"/>
    <lineage>
        <taxon>Eukaryota</taxon>
        <taxon>Fungi</taxon>
        <taxon>Dikarya</taxon>
        <taxon>Ascomycota</taxon>
        <taxon>Saccharomycotina</taxon>
        <taxon>Saccharomycetes</taxon>
        <taxon>Saccharomycetales</taxon>
        <taxon>Saccharomycetaceae</taxon>
        <taxon>Maudiozyma</taxon>
    </lineage>
</organism>
<dbReference type="Proteomes" id="UP001377567">
    <property type="component" value="Unassembled WGS sequence"/>
</dbReference>
<name>A0AAV5RUV4_MAUHU</name>